<organism evidence="1 2">
    <name type="scientific">Mycolicibacterium chlorophenolicum</name>
    <dbReference type="NCBI Taxonomy" id="37916"/>
    <lineage>
        <taxon>Bacteria</taxon>
        <taxon>Bacillati</taxon>
        <taxon>Actinomycetota</taxon>
        <taxon>Actinomycetes</taxon>
        <taxon>Mycobacteriales</taxon>
        <taxon>Mycobacteriaceae</taxon>
        <taxon>Mycolicibacterium</taxon>
    </lineage>
</organism>
<name>A0A0J6VAA9_9MYCO</name>
<accession>A0A0J6VAA9</accession>
<keyword evidence="2" id="KW-1185">Reference proteome</keyword>
<comment type="caution">
    <text evidence="1">The sequence shown here is derived from an EMBL/GenBank/DDBJ whole genome shotgun (WGS) entry which is preliminary data.</text>
</comment>
<dbReference type="AlphaFoldDB" id="A0A0J6VAA9"/>
<protein>
    <submittedName>
        <fullName evidence="1">Uncharacterized protein</fullName>
    </submittedName>
</protein>
<reference evidence="1 2" key="1">
    <citation type="journal article" date="2015" name="Genome Biol. Evol.">
        <title>Characterization of Three Mycobacterium spp. with Potential Use in Bioremediation by Genome Sequencing and Comparative Genomics.</title>
        <authorList>
            <person name="Das S."/>
            <person name="Pettersson B.M."/>
            <person name="Behra P.R."/>
            <person name="Ramesh M."/>
            <person name="Dasgupta S."/>
            <person name="Bhattacharya A."/>
            <person name="Kirsebom L.A."/>
        </authorList>
    </citation>
    <scope>NUCLEOTIDE SEQUENCE [LARGE SCALE GENOMIC DNA]</scope>
    <source>
        <strain evidence="1 2">DSM 43826</strain>
    </source>
</reference>
<dbReference type="EMBL" id="JYNL01000069">
    <property type="protein sequence ID" value="KMO67835.1"/>
    <property type="molecule type" value="Genomic_DNA"/>
</dbReference>
<proteinExistence type="predicted"/>
<evidence type="ECO:0000313" key="1">
    <source>
        <dbReference type="EMBL" id="KMO67835.1"/>
    </source>
</evidence>
<dbReference type="PATRIC" id="fig|37916.4.peg.7107"/>
<gene>
    <name evidence="1" type="ORF">MCHLDSM_07088</name>
</gene>
<sequence>MNRRQNREPNQIDAALAEAKHSTKPLLIGATLAEVVAAGATIASKLPAWSVSGILVGVPLAAFAYNQNRKAVKATKQLVQLYHYDRRYHKYVTRWSLTASDNPDFWTGIHHAERHFTAIRPVRYFTWNVTRRSDDDLPFDGAEIRNKRASRSASGTCIFHDFHKQKANLTFRIEFDPPLRPEESVDLAFDVIVPRHKVSNIEMLRSRPRPKIPLPEGLDYSSTDISYPIEKFVKSVDIDERLETTHHGLQALLQQDEFLEEKAYLSSGNRFTIDRAQVDGNSVVRLKIERDRPPIGTTYRLTWEPPARKAIGAN</sequence>
<evidence type="ECO:0000313" key="2">
    <source>
        <dbReference type="Proteomes" id="UP000036513"/>
    </source>
</evidence>
<dbReference type="Proteomes" id="UP000036513">
    <property type="component" value="Unassembled WGS sequence"/>
</dbReference>
<dbReference type="RefSeq" id="WP_131722719.1">
    <property type="nucleotide sequence ID" value="NZ_JYNL01000069.1"/>
</dbReference>